<dbReference type="EMBL" id="KQ976641">
    <property type="protein sequence ID" value="KYM78796.1"/>
    <property type="molecule type" value="Genomic_DNA"/>
</dbReference>
<accession>A0A195B2U1</accession>
<dbReference type="AlphaFoldDB" id="A0A195B2U1"/>
<organism evidence="1 2">
    <name type="scientific">Atta colombica</name>
    <dbReference type="NCBI Taxonomy" id="520822"/>
    <lineage>
        <taxon>Eukaryota</taxon>
        <taxon>Metazoa</taxon>
        <taxon>Ecdysozoa</taxon>
        <taxon>Arthropoda</taxon>
        <taxon>Hexapoda</taxon>
        <taxon>Insecta</taxon>
        <taxon>Pterygota</taxon>
        <taxon>Neoptera</taxon>
        <taxon>Endopterygota</taxon>
        <taxon>Hymenoptera</taxon>
        <taxon>Apocrita</taxon>
        <taxon>Aculeata</taxon>
        <taxon>Formicoidea</taxon>
        <taxon>Formicidae</taxon>
        <taxon>Myrmicinae</taxon>
        <taxon>Atta</taxon>
    </lineage>
</organism>
<evidence type="ECO:0000313" key="1">
    <source>
        <dbReference type="EMBL" id="KYM78796.1"/>
    </source>
</evidence>
<protein>
    <submittedName>
        <fullName evidence="1">Uncharacterized protein</fullName>
    </submittedName>
</protein>
<proteinExistence type="predicted"/>
<sequence length="102" mass="11424">MGFTGGIRTSMDPFFRHAYIDIEKLPSISGNNTIPCRDRYMNATCDLGNLNFNKKVSLLHMYVQVKTRRTAGYSRTQAGRVNAGSKVLVRTEFPTLDAGYEA</sequence>
<evidence type="ECO:0000313" key="2">
    <source>
        <dbReference type="Proteomes" id="UP000078540"/>
    </source>
</evidence>
<gene>
    <name evidence="1" type="ORF">ALC53_10850</name>
</gene>
<keyword evidence="2" id="KW-1185">Reference proteome</keyword>
<dbReference type="Proteomes" id="UP000078540">
    <property type="component" value="Unassembled WGS sequence"/>
</dbReference>
<reference evidence="1 2" key="1">
    <citation type="submission" date="2015-09" db="EMBL/GenBank/DDBJ databases">
        <title>Atta colombica WGS genome.</title>
        <authorList>
            <person name="Nygaard S."/>
            <person name="Hu H."/>
            <person name="Boomsma J."/>
            <person name="Zhang G."/>
        </authorList>
    </citation>
    <scope>NUCLEOTIDE SEQUENCE [LARGE SCALE GENOMIC DNA]</scope>
    <source>
        <strain evidence="1">Treedump-2</strain>
        <tissue evidence="1">Whole body</tissue>
    </source>
</reference>
<name>A0A195B2U1_9HYME</name>